<evidence type="ECO:0000259" key="2">
    <source>
        <dbReference type="Pfam" id="PF05448"/>
    </source>
</evidence>
<feature type="domain" description="Acetyl xylan esterase" evidence="2">
    <location>
        <begin position="93"/>
        <end position="220"/>
    </location>
</feature>
<organism evidence="3 4">
    <name type="scientific">Dyadobacter beijingensis</name>
    <dbReference type="NCBI Taxonomy" id="365489"/>
    <lineage>
        <taxon>Bacteria</taxon>
        <taxon>Pseudomonadati</taxon>
        <taxon>Bacteroidota</taxon>
        <taxon>Cytophagia</taxon>
        <taxon>Cytophagales</taxon>
        <taxon>Spirosomataceae</taxon>
        <taxon>Dyadobacter</taxon>
    </lineage>
</organism>
<dbReference type="EMBL" id="BMLI01000001">
    <property type="protein sequence ID" value="GGM84903.1"/>
    <property type="molecule type" value="Genomic_DNA"/>
</dbReference>
<proteinExistence type="predicted"/>
<dbReference type="PANTHER" id="PTHR22946:SF0">
    <property type="entry name" value="DIENELACTONE HYDROLASE DOMAIN-CONTAINING PROTEIN"/>
    <property type="match status" value="1"/>
</dbReference>
<feature type="chain" id="PRO_5046377083" description="Acetyl xylan esterase domain-containing protein" evidence="1">
    <location>
        <begin position="21"/>
        <end position="419"/>
    </location>
</feature>
<gene>
    <name evidence="3" type="ORF">GCM10010967_16030</name>
</gene>
<dbReference type="Proteomes" id="UP000632339">
    <property type="component" value="Unassembled WGS sequence"/>
</dbReference>
<reference evidence="4" key="1">
    <citation type="journal article" date="2019" name="Int. J. Syst. Evol. Microbiol.">
        <title>The Global Catalogue of Microorganisms (GCM) 10K type strain sequencing project: providing services to taxonomists for standard genome sequencing and annotation.</title>
        <authorList>
            <consortium name="The Broad Institute Genomics Platform"/>
            <consortium name="The Broad Institute Genome Sequencing Center for Infectious Disease"/>
            <person name="Wu L."/>
            <person name="Ma J."/>
        </authorList>
    </citation>
    <scope>NUCLEOTIDE SEQUENCE [LARGE SCALE GENOMIC DNA]</scope>
    <source>
        <strain evidence="4">CGMCC 1.6375</strain>
    </source>
</reference>
<keyword evidence="4" id="KW-1185">Reference proteome</keyword>
<dbReference type="InterPro" id="IPR050261">
    <property type="entry name" value="FrsA_esterase"/>
</dbReference>
<accession>A0ABQ2HKZ7</accession>
<evidence type="ECO:0000313" key="4">
    <source>
        <dbReference type="Proteomes" id="UP000632339"/>
    </source>
</evidence>
<sequence length="419" mass="46930">MNRVKKIIAILLLLASAAHAQFSRPWLIDTKNIRTDSLLWDLKELSSAPQFRWVDQAGPVRSLLYQSVDYEGKPTEVFAYYSNPDIIAGKPGGKQKFPGLVLIHGGGGKAFREWVEKWAREGYAAIAMDLSGNGPDGQKVAHPGPEQSNDNKFQKIEQGNLRDVWSYHAVASSILAHSLLLSFPEIDPIRTGVTGISWGGYLTCIVASLDNRFIAAAPVYGCAYYIESDVFKEPLNALSFNGRKLWIRHFDPASYLRYAKPFMYFINGNKDKHYNVGPYKKTCDLADNKQVCIIPDMPHSHKDGWAPVEIRTFFDGALNGNPRPFLSFSAVTVRDNQVVAVLKPVAGKQLASAEFYYTNDTTSDNEHRVWQHHPATYHPDIQSITYPVPKEGFKYAFIYLKDSDGVSGTTMFLQDGKVN</sequence>
<dbReference type="Gene3D" id="3.40.50.1820">
    <property type="entry name" value="alpha/beta hydrolase"/>
    <property type="match status" value="1"/>
</dbReference>
<dbReference type="PANTHER" id="PTHR22946">
    <property type="entry name" value="DIENELACTONE HYDROLASE DOMAIN-CONTAINING PROTEIN-RELATED"/>
    <property type="match status" value="1"/>
</dbReference>
<feature type="signal peptide" evidence="1">
    <location>
        <begin position="1"/>
        <end position="20"/>
    </location>
</feature>
<dbReference type="SUPFAM" id="SSF53474">
    <property type="entry name" value="alpha/beta-Hydrolases"/>
    <property type="match status" value="1"/>
</dbReference>
<dbReference type="InterPro" id="IPR029058">
    <property type="entry name" value="AB_hydrolase_fold"/>
</dbReference>
<dbReference type="InterPro" id="IPR008391">
    <property type="entry name" value="AXE1_dom"/>
</dbReference>
<protein>
    <recommendedName>
        <fullName evidence="2">Acetyl xylan esterase domain-containing protein</fullName>
    </recommendedName>
</protein>
<name>A0ABQ2HKZ7_9BACT</name>
<dbReference type="Pfam" id="PF05448">
    <property type="entry name" value="AXE1"/>
    <property type="match status" value="1"/>
</dbReference>
<keyword evidence="1" id="KW-0732">Signal</keyword>
<comment type="caution">
    <text evidence="3">The sequence shown here is derived from an EMBL/GenBank/DDBJ whole genome shotgun (WGS) entry which is preliminary data.</text>
</comment>
<evidence type="ECO:0000256" key="1">
    <source>
        <dbReference type="SAM" id="SignalP"/>
    </source>
</evidence>
<evidence type="ECO:0000313" key="3">
    <source>
        <dbReference type="EMBL" id="GGM84903.1"/>
    </source>
</evidence>